<dbReference type="STRING" id="1529.SAMN04487885_10587"/>
<gene>
    <name evidence="1" type="ORF">DBY38_02635</name>
    <name evidence="2" type="ORF">SAMN04487885_10587</name>
</gene>
<dbReference type="AlphaFoldDB" id="A0A1I2KHZ3"/>
<name>A0A1I2KHZ3_9CLOT</name>
<dbReference type="eggNOG" id="ENOG5034AT1">
    <property type="taxonomic scope" value="Bacteria"/>
</dbReference>
<protein>
    <submittedName>
        <fullName evidence="2">Uncharacterized protein</fullName>
    </submittedName>
</protein>
<evidence type="ECO:0000313" key="2">
    <source>
        <dbReference type="EMBL" id="SFF64721.1"/>
    </source>
</evidence>
<sequence>MPYRNIIDFHYRDVCNLQDSLIKFTSAYRTLIGGANDLNGIALAKKSEVKDALKRADEIGYIMDDVISAIRKSQCRYLDYCVMYSNQIKTIINPQFLLAEIERELYVSPNNENNKSQGT</sequence>
<dbReference type="RefSeq" id="WP_027637321.1">
    <property type="nucleotide sequence ID" value="NZ_BAAACD010000045.1"/>
</dbReference>
<keyword evidence="3" id="KW-1185">Reference proteome</keyword>
<dbReference type="Proteomes" id="UP000246114">
    <property type="component" value="Unassembled WGS sequence"/>
</dbReference>
<reference evidence="1 4" key="2">
    <citation type="submission" date="2018-03" db="EMBL/GenBank/DDBJ databases">
        <title>The uncultured portion of the human microbiome is neutrally assembled.</title>
        <authorList>
            <person name="Jeraldo P."/>
            <person name="Boardman L."/>
            <person name="White B.A."/>
            <person name="Nelson H."/>
            <person name="Goldenfeld N."/>
            <person name="Chia N."/>
        </authorList>
    </citation>
    <scope>NUCLEOTIDE SEQUENCE [LARGE SCALE GENOMIC DNA]</scope>
    <source>
        <strain evidence="1">CIM:MAG 903</strain>
    </source>
</reference>
<evidence type="ECO:0000313" key="4">
    <source>
        <dbReference type="Proteomes" id="UP000246114"/>
    </source>
</evidence>
<reference evidence="2 3" key="1">
    <citation type="submission" date="2016-10" db="EMBL/GenBank/DDBJ databases">
        <authorList>
            <person name="de Groot N.N."/>
        </authorList>
    </citation>
    <scope>NUCLEOTIDE SEQUENCE [LARGE SCALE GENOMIC DNA]</scope>
    <source>
        <strain evidence="2 3">NLAE-zl-G419</strain>
    </source>
</reference>
<dbReference type="EMBL" id="FOOE01000005">
    <property type="protein sequence ID" value="SFF64721.1"/>
    <property type="molecule type" value="Genomic_DNA"/>
</dbReference>
<proteinExistence type="predicted"/>
<dbReference type="Proteomes" id="UP000182135">
    <property type="component" value="Unassembled WGS sequence"/>
</dbReference>
<organism evidence="2 3">
    <name type="scientific">Clostridium cadaveris</name>
    <dbReference type="NCBI Taxonomy" id="1529"/>
    <lineage>
        <taxon>Bacteria</taxon>
        <taxon>Bacillati</taxon>
        <taxon>Bacillota</taxon>
        <taxon>Clostridia</taxon>
        <taxon>Eubacteriales</taxon>
        <taxon>Clostridiaceae</taxon>
        <taxon>Clostridium</taxon>
    </lineage>
</organism>
<dbReference type="OrthoDB" id="1680245at2"/>
<evidence type="ECO:0000313" key="3">
    <source>
        <dbReference type="Proteomes" id="UP000182135"/>
    </source>
</evidence>
<evidence type="ECO:0000313" key="1">
    <source>
        <dbReference type="EMBL" id="PWL55019.1"/>
    </source>
</evidence>
<dbReference type="EMBL" id="QAMZ01000014">
    <property type="protein sequence ID" value="PWL55019.1"/>
    <property type="molecule type" value="Genomic_DNA"/>
</dbReference>
<accession>A0A1I2KHZ3</accession>
<dbReference type="GeneID" id="90543955"/>